<reference evidence="2 3" key="1">
    <citation type="submission" date="2020-08" db="EMBL/GenBank/DDBJ databases">
        <title>Genomic Encyclopedia of Type Strains, Phase III (KMG-III): the genomes of soil and plant-associated and newly described type strains.</title>
        <authorList>
            <person name="Whitman W."/>
        </authorList>
    </citation>
    <scope>NUCLEOTIDE SEQUENCE [LARGE SCALE GENOMIC DNA]</scope>
    <source>
        <strain evidence="2 3">CECT 8234</strain>
    </source>
</reference>
<gene>
    <name evidence="2" type="ORF">FHS16_006382</name>
</gene>
<dbReference type="AlphaFoldDB" id="A0A7W5CEK3"/>
<sequence length="267" mass="30803">MNPFEKIFNYQILSRLENSGTMIITQHERGWLKLMLGHPAAASAFEPDTLHKLRAILTQDPSLDTDGLLHKAASKERHVYHPYVRLIRQAIMKNAVLQISYLNKSGEASPSQACFPYKLEYSMVKREWYLLYYQISNRRLMRSKLEKLLGLVELKCTEALSEQYKASIHTLLSRRSVSADILIEPEYNGELSRILYAFSCFEKEVSYAAEANTYTIRLFFDSSDSEFVLSKTRFLGKRVRIVEGEHLKRRMLESATKALGRYAETSG</sequence>
<feature type="domain" description="WYL" evidence="1">
    <location>
        <begin position="83"/>
        <end position="139"/>
    </location>
</feature>
<evidence type="ECO:0000259" key="1">
    <source>
        <dbReference type="Pfam" id="PF13280"/>
    </source>
</evidence>
<dbReference type="RefSeq" id="WP_183571552.1">
    <property type="nucleotide sequence ID" value="NZ_CBCSLB010000044.1"/>
</dbReference>
<comment type="caution">
    <text evidence="2">The sequence shown here is derived from an EMBL/GenBank/DDBJ whole genome shotgun (WGS) entry which is preliminary data.</text>
</comment>
<accession>A0A7W5CEK3</accession>
<keyword evidence="3" id="KW-1185">Reference proteome</keyword>
<organism evidence="2 3">
    <name type="scientific">Paenibacillus endophyticus</name>
    <dbReference type="NCBI Taxonomy" id="1294268"/>
    <lineage>
        <taxon>Bacteria</taxon>
        <taxon>Bacillati</taxon>
        <taxon>Bacillota</taxon>
        <taxon>Bacilli</taxon>
        <taxon>Bacillales</taxon>
        <taxon>Paenibacillaceae</taxon>
        <taxon>Paenibacillus</taxon>
    </lineage>
</organism>
<evidence type="ECO:0000313" key="3">
    <source>
        <dbReference type="Proteomes" id="UP000518605"/>
    </source>
</evidence>
<dbReference type="PROSITE" id="PS52050">
    <property type="entry name" value="WYL"/>
    <property type="match status" value="1"/>
</dbReference>
<dbReference type="EMBL" id="JACHXW010000036">
    <property type="protein sequence ID" value="MBB3156260.1"/>
    <property type="molecule type" value="Genomic_DNA"/>
</dbReference>
<proteinExistence type="predicted"/>
<name>A0A7W5CEK3_9BACL</name>
<dbReference type="Proteomes" id="UP000518605">
    <property type="component" value="Unassembled WGS sequence"/>
</dbReference>
<dbReference type="Pfam" id="PF13280">
    <property type="entry name" value="WYL"/>
    <property type="match status" value="1"/>
</dbReference>
<dbReference type="InterPro" id="IPR026881">
    <property type="entry name" value="WYL_dom"/>
</dbReference>
<evidence type="ECO:0000313" key="2">
    <source>
        <dbReference type="EMBL" id="MBB3156260.1"/>
    </source>
</evidence>
<protein>
    <recommendedName>
        <fullName evidence="1">WYL domain-containing protein</fullName>
    </recommendedName>
</protein>